<accession>A0AAD4R761</accession>
<gene>
    <name evidence="1" type="ORF">DdX_08913</name>
</gene>
<proteinExistence type="predicted"/>
<comment type="caution">
    <text evidence="1">The sequence shown here is derived from an EMBL/GenBank/DDBJ whole genome shotgun (WGS) entry which is preliminary data.</text>
</comment>
<dbReference type="Proteomes" id="UP001201812">
    <property type="component" value="Unassembled WGS sequence"/>
</dbReference>
<sequence>MQSLLDVWTVVQYTGSACQNRCGPQVDVVESRSNFTQADLGGVQTRKLMGHSSQMAMPGDCWRSIDVVAALLCQLTH</sequence>
<protein>
    <submittedName>
        <fullName evidence="1">Uncharacterized protein</fullName>
    </submittedName>
</protein>
<organism evidence="1 2">
    <name type="scientific">Ditylenchus destructor</name>
    <dbReference type="NCBI Taxonomy" id="166010"/>
    <lineage>
        <taxon>Eukaryota</taxon>
        <taxon>Metazoa</taxon>
        <taxon>Ecdysozoa</taxon>
        <taxon>Nematoda</taxon>
        <taxon>Chromadorea</taxon>
        <taxon>Rhabditida</taxon>
        <taxon>Tylenchina</taxon>
        <taxon>Tylenchomorpha</taxon>
        <taxon>Sphaerularioidea</taxon>
        <taxon>Anguinidae</taxon>
        <taxon>Anguininae</taxon>
        <taxon>Ditylenchus</taxon>
    </lineage>
</organism>
<reference evidence="1" key="1">
    <citation type="submission" date="2022-01" db="EMBL/GenBank/DDBJ databases">
        <title>Genome Sequence Resource for Two Populations of Ditylenchus destructor, the Migratory Endoparasitic Phytonematode.</title>
        <authorList>
            <person name="Zhang H."/>
            <person name="Lin R."/>
            <person name="Xie B."/>
        </authorList>
    </citation>
    <scope>NUCLEOTIDE SEQUENCE</scope>
    <source>
        <strain evidence="1">BazhouSP</strain>
    </source>
</reference>
<evidence type="ECO:0000313" key="1">
    <source>
        <dbReference type="EMBL" id="KAI1714022.1"/>
    </source>
</evidence>
<keyword evidence="2" id="KW-1185">Reference proteome</keyword>
<dbReference type="AlphaFoldDB" id="A0AAD4R761"/>
<evidence type="ECO:0000313" key="2">
    <source>
        <dbReference type="Proteomes" id="UP001201812"/>
    </source>
</evidence>
<dbReference type="EMBL" id="JAKKPZ010000014">
    <property type="protein sequence ID" value="KAI1714022.1"/>
    <property type="molecule type" value="Genomic_DNA"/>
</dbReference>
<name>A0AAD4R761_9BILA</name>